<feature type="transmembrane region" description="Helical" evidence="16">
    <location>
        <begin position="176"/>
        <end position="197"/>
    </location>
</feature>
<feature type="transmembrane region" description="Helical" evidence="16">
    <location>
        <begin position="202"/>
        <end position="220"/>
    </location>
</feature>
<keyword evidence="20" id="KW-1185">Reference proteome</keyword>
<evidence type="ECO:0000256" key="14">
    <source>
        <dbReference type="PROSITE-ProRule" id="PRU00289"/>
    </source>
</evidence>
<dbReference type="SMART" id="SM00843">
    <property type="entry name" value="Ftsk_gamma"/>
    <property type="match status" value="1"/>
</dbReference>
<evidence type="ECO:0000256" key="16">
    <source>
        <dbReference type="SAM" id="Phobius"/>
    </source>
</evidence>
<feature type="transmembrane region" description="Helical" evidence="16">
    <location>
        <begin position="117"/>
        <end position="137"/>
    </location>
</feature>
<dbReference type="SUPFAM" id="SSF52540">
    <property type="entry name" value="P-loop containing nucleoside triphosphate hydrolases"/>
    <property type="match status" value="1"/>
</dbReference>
<feature type="compositionally biased region" description="Basic and acidic residues" evidence="15">
    <location>
        <begin position="909"/>
        <end position="926"/>
    </location>
</feature>
<evidence type="ECO:0000256" key="11">
    <source>
        <dbReference type="ARBA" id="ARBA00023136"/>
    </source>
</evidence>
<dbReference type="InterPro" id="IPR036390">
    <property type="entry name" value="WH_DNA-bd_sf"/>
</dbReference>
<evidence type="ECO:0000256" key="4">
    <source>
        <dbReference type="ARBA" id="ARBA00022618"/>
    </source>
</evidence>
<gene>
    <name evidence="19" type="ORF">E3O11_11790</name>
    <name evidence="18" type="ORF">SAMN05216274_10854</name>
</gene>
<dbReference type="GO" id="GO:0005886">
    <property type="term" value="C:plasma membrane"/>
    <property type="evidence" value="ECO:0007669"/>
    <property type="project" value="UniProtKB-SubCell"/>
</dbReference>
<keyword evidence="7" id="KW-0159">Chromosome partition</keyword>
<dbReference type="InterPro" id="IPR036388">
    <property type="entry name" value="WH-like_DNA-bd_sf"/>
</dbReference>
<evidence type="ECO:0000256" key="9">
    <source>
        <dbReference type="ARBA" id="ARBA00022989"/>
    </source>
</evidence>
<keyword evidence="4" id="KW-0132">Cell division</keyword>
<keyword evidence="8 14" id="KW-0067">ATP-binding</keyword>
<dbReference type="InterPro" id="IPR018541">
    <property type="entry name" value="Ftsk_gamma"/>
</dbReference>
<dbReference type="GO" id="GO:0007059">
    <property type="term" value="P:chromosome segregation"/>
    <property type="evidence" value="ECO:0007669"/>
    <property type="project" value="UniProtKB-KW"/>
</dbReference>
<dbReference type="GO" id="GO:0051301">
    <property type="term" value="P:cell division"/>
    <property type="evidence" value="ECO:0007669"/>
    <property type="project" value="UniProtKB-KW"/>
</dbReference>
<comment type="caution">
    <text evidence="19">The sequence shown here is derived from an EMBL/GenBank/DDBJ whole genome shotgun (WGS) entry which is preliminary data.</text>
</comment>
<feature type="compositionally biased region" description="Basic and acidic residues" evidence="15">
    <location>
        <begin position="337"/>
        <end position="347"/>
    </location>
</feature>
<dbReference type="InterPro" id="IPR041027">
    <property type="entry name" value="FtsK_alpha"/>
</dbReference>
<evidence type="ECO:0000256" key="3">
    <source>
        <dbReference type="ARBA" id="ARBA00022475"/>
    </source>
</evidence>
<evidence type="ECO:0000256" key="6">
    <source>
        <dbReference type="ARBA" id="ARBA00022741"/>
    </source>
</evidence>
<feature type="transmembrane region" description="Helical" evidence="16">
    <location>
        <begin position="82"/>
        <end position="105"/>
    </location>
</feature>
<keyword evidence="3" id="KW-1003">Cell membrane</keyword>
<dbReference type="GO" id="GO:0005524">
    <property type="term" value="F:ATP binding"/>
    <property type="evidence" value="ECO:0007669"/>
    <property type="project" value="UniProtKB-UniRule"/>
</dbReference>
<evidence type="ECO:0000259" key="17">
    <source>
        <dbReference type="PROSITE" id="PS50901"/>
    </source>
</evidence>
<protein>
    <submittedName>
        <fullName evidence="18">DNA segregation ATPase FtsK/SpoIIIE, S-DNA-T family</fullName>
    </submittedName>
    <submittedName>
        <fullName evidence="19">DNA translocase FtsK</fullName>
    </submittedName>
</protein>
<reference evidence="19 21" key="2">
    <citation type="submission" date="2019-03" db="EMBL/GenBank/DDBJ databases">
        <title>Genomics of glacier-inhabiting Cryobacterium strains.</title>
        <authorList>
            <person name="Liu Q."/>
            <person name="Xin Y.-H."/>
        </authorList>
    </citation>
    <scope>NUCLEOTIDE SEQUENCE [LARGE SCALE GENOMIC DNA]</scope>
    <source>
        <strain evidence="19 21">Hh34</strain>
    </source>
</reference>
<dbReference type="InterPro" id="IPR050206">
    <property type="entry name" value="FtsK/SpoIIIE/SftA"/>
</dbReference>
<feature type="region of interest" description="Disordered" evidence="15">
    <location>
        <begin position="265"/>
        <end position="347"/>
    </location>
</feature>
<feature type="compositionally biased region" description="Basic and acidic residues" evidence="15">
    <location>
        <begin position="300"/>
        <end position="311"/>
    </location>
</feature>
<evidence type="ECO:0000313" key="19">
    <source>
        <dbReference type="EMBL" id="TFB83494.1"/>
    </source>
</evidence>
<evidence type="ECO:0000256" key="2">
    <source>
        <dbReference type="ARBA" id="ARBA00006474"/>
    </source>
</evidence>
<evidence type="ECO:0000256" key="1">
    <source>
        <dbReference type="ARBA" id="ARBA00004651"/>
    </source>
</evidence>
<keyword evidence="5 16" id="KW-0812">Transmembrane</keyword>
<dbReference type="InterPro" id="IPR027417">
    <property type="entry name" value="P-loop_NTPase"/>
</dbReference>
<dbReference type="PROSITE" id="PS50901">
    <property type="entry name" value="FTSK"/>
    <property type="match status" value="1"/>
</dbReference>
<dbReference type="EMBL" id="FOPW01000008">
    <property type="protein sequence ID" value="SFH56727.1"/>
    <property type="molecule type" value="Genomic_DNA"/>
</dbReference>
<dbReference type="PANTHER" id="PTHR22683">
    <property type="entry name" value="SPORULATION PROTEIN RELATED"/>
    <property type="match status" value="1"/>
</dbReference>
<accession>A0A1I3B358</accession>
<comment type="similarity">
    <text evidence="2">Belongs to the FtsK/SpoIIIE/SftA family.</text>
</comment>
<dbReference type="Pfam" id="PF09397">
    <property type="entry name" value="FtsK_gamma"/>
    <property type="match status" value="1"/>
</dbReference>
<dbReference type="Pfam" id="PF13491">
    <property type="entry name" value="FtsK_4TM"/>
    <property type="match status" value="1"/>
</dbReference>
<name>A0A1I3B358_9MICO</name>
<evidence type="ECO:0000256" key="5">
    <source>
        <dbReference type="ARBA" id="ARBA00022692"/>
    </source>
</evidence>
<keyword evidence="11 16" id="KW-0472">Membrane</keyword>
<dbReference type="PANTHER" id="PTHR22683:SF41">
    <property type="entry name" value="DNA TRANSLOCASE FTSK"/>
    <property type="match status" value="1"/>
</dbReference>
<reference evidence="18 20" key="1">
    <citation type="submission" date="2016-10" db="EMBL/GenBank/DDBJ databases">
        <authorList>
            <person name="Varghese N."/>
            <person name="Submissions S."/>
        </authorList>
    </citation>
    <scope>NUCLEOTIDE SEQUENCE [LARGE SCALE GENOMIC DNA]</scope>
    <source>
        <strain evidence="18 20">GMCC 1.11211</strain>
    </source>
</reference>
<feature type="region of interest" description="Disordered" evidence="15">
    <location>
        <begin position="909"/>
        <end position="966"/>
    </location>
</feature>
<comment type="subcellular location">
    <subcellularLocation>
        <location evidence="1">Cell membrane</location>
        <topology evidence="1">Multi-pass membrane protein</topology>
    </subcellularLocation>
</comment>
<evidence type="ECO:0000256" key="7">
    <source>
        <dbReference type="ARBA" id="ARBA00022829"/>
    </source>
</evidence>
<dbReference type="RefSeq" id="WP_092449903.1">
    <property type="nucleotide sequence ID" value="NZ_BKAC01000007.1"/>
</dbReference>
<dbReference type="Proteomes" id="UP000199681">
    <property type="component" value="Unassembled WGS sequence"/>
</dbReference>
<keyword evidence="10" id="KW-0238">DNA-binding</keyword>
<keyword evidence="12" id="KW-0131">Cell cycle</keyword>
<keyword evidence="9 16" id="KW-1133">Transmembrane helix</keyword>
<feature type="transmembrane region" description="Helical" evidence="16">
    <location>
        <begin position="149"/>
        <end position="170"/>
    </location>
</feature>
<evidence type="ECO:0000256" key="10">
    <source>
        <dbReference type="ARBA" id="ARBA00023125"/>
    </source>
</evidence>
<dbReference type="EMBL" id="SOFE01000022">
    <property type="protein sequence ID" value="TFB83494.1"/>
    <property type="molecule type" value="Genomic_DNA"/>
</dbReference>
<dbReference type="GO" id="GO:0003677">
    <property type="term" value="F:DNA binding"/>
    <property type="evidence" value="ECO:0007669"/>
    <property type="project" value="UniProtKB-KW"/>
</dbReference>
<dbReference type="InterPro" id="IPR002543">
    <property type="entry name" value="FtsK_dom"/>
</dbReference>
<sequence>MATSTKSTGRARTPAAKGAPARKPATRGAGGTAAQKTVKFTAVEVKPSLGARAWMGLAHLTGGAARALGPEKLSKDERRDGLPFFLVLLAISGAIVEWFLINNFVAQQLDAYTFGGLFGRVAFALPVILLLFSVWLFRKPSSVHDNGRIGIGLSLLLVTISGLCHIFGVQPEPQDGMPALALAGGVIGWMIAAPLILLSTSIGATIVVILLLLLSLFIITKTPPNRIGQRSRELYDWLFGAQLTDDEERAAASKVAKSGKTVQVELDGVDEDGPEGALPWWRRNNSKREEDPDFGSALSTEKRGADAKAADTADPMSVLLGGNQSRGGFDSAIEPEVTDHTAPPERDHYGTEVLEDLRKAELAVKRFTGEVDLGAGPSTGLHSDDPAGHTEVLPGFDDVFPELSQAVDADGATLPPLASTDPHPAIPYLVPAASTLTAGPPAKARSAANDDVVKSITEVLRQFQVDAKVTGFSRGPTVTQYEIELGPGVKVERVTALSKNLSYAVASNEVRILSPIPGKSAIGIEIPNTDREIVTLGDVLRSSTATNATHPMTIGVGKDVGGGFVIANLAKMPHLLVAGSTGSGKSSFVNSMITSLLMRAKPSDVRMVLIDPKRVELAAYAGVPHLITPIITNPKKAAEALQWVVKEMDMRYDDLASFGFRHIDDFNKAVNNEEIVLPVGSERKLKPYPYLLVVVDELADLMMVAPRDVEDSIVRITQLARASGIHLVLATQRPSVDVVTGLIKANVPSRLAFAVTSVTDSRVILDQPGADKLIGQGDALFLPMGASKAVRVQGAWVTEDEIEKVVKHVTMQARPDYRPDVSMVAPRKEIDSDIGDDLEVLLAAAELVVSTQFGSTSMLQRKLRVGFAKAGRLMDLLESREIVGPSEGSKARDVLVNAEQLPSVLARLRGSDDEQHALKAQSDDSRAAAAPDPRYADDPVEKMSQGYPEVDGTEDDEDAWKLTGRD</sequence>
<dbReference type="Proteomes" id="UP000297963">
    <property type="component" value="Unassembled WGS sequence"/>
</dbReference>
<dbReference type="CDD" id="cd01127">
    <property type="entry name" value="TrwB_TraG_TraD_VirD4"/>
    <property type="match status" value="1"/>
</dbReference>
<feature type="domain" description="FtsK" evidence="17">
    <location>
        <begin position="562"/>
        <end position="762"/>
    </location>
</feature>
<dbReference type="Pfam" id="PF17854">
    <property type="entry name" value="FtsK_alpha"/>
    <property type="match status" value="1"/>
</dbReference>
<feature type="binding site" evidence="14">
    <location>
        <begin position="579"/>
        <end position="586"/>
    </location>
    <ligand>
        <name>ATP</name>
        <dbReference type="ChEBI" id="CHEBI:30616"/>
    </ligand>
</feature>
<organism evidence="19 21">
    <name type="scientific">Cryobacterium levicorallinum</name>
    <dbReference type="NCBI Taxonomy" id="995038"/>
    <lineage>
        <taxon>Bacteria</taxon>
        <taxon>Bacillati</taxon>
        <taxon>Actinomycetota</taxon>
        <taxon>Actinomycetes</taxon>
        <taxon>Micrococcales</taxon>
        <taxon>Microbacteriaceae</taxon>
        <taxon>Cryobacterium</taxon>
    </lineage>
</organism>
<evidence type="ECO:0000256" key="8">
    <source>
        <dbReference type="ARBA" id="ARBA00022840"/>
    </source>
</evidence>
<evidence type="ECO:0000313" key="21">
    <source>
        <dbReference type="Proteomes" id="UP000297963"/>
    </source>
</evidence>
<feature type="region of interest" description="Disordered" evidence="15">
    <location>
        <begin position="1"/>
        <end position="33"/>
    </location>
</feature>
<dbReference type="InterPro" id="IPR025199">
    <property type="entry name" value="FtsK_4TM"/>
</dbReference>
<comment type="function">
    <text evidence="13">Essential cell division protein that coordinates cell division and chromosome segregation. The N-terminus is involved in assembly of the cell-division machinery. The C-terminus functions as a DNA motor that moves dsDNA in an ATP-dependent manner towards the dif recombination site, which is located within the replication terminus region. Required for activation of the Xer recombinase, allowing activation of chromosome unlinking by recombination.</text>
</comment>
<evidence type="ECO:0000313" key="18">
    <source>
        <dbReference type="EMBL" id="SFH56727.1"/>
    </source>
</evidence>
<evidence type="ECO:0000256" key="15">
    <source>
        <dbReference type="SAM" id="MobiDB-lite"/>
    </source>
</evidence>
<dbReference type="Gene3D" id="3.40.50.300">
    <property type="entry name" value="P-loop containing nucleotide triphosphate hydrolases"/>
    <property type="match status" value="1"/>
</dbReference>
<evidence type="ECO:0000256" key="13">
    <source>
        <dbReference type="ARBA" id="ARBA00024986"/>
    </source>
</evidence>
<dbReference type="Pfam" id="PF01580">
    <property type="entry name" value="FtsK_SpoIIIE"/>
    <property type="match status" value="1"/>
</dbReference>
<evidence type="ECO:0000313" key="20">
    <source>
        <dbReference type="Proteomes" id="UP000199681"/>
    </source>
</evidence>
<feature type="compositionally biased region" description="Low complexity" evidence="15">
    <location>
        <begin position="8"/>
        <end position="27"/>
    </location>
</feature>
<dbReference type="AlphaFoldDB" id="A0A1I3B358"/>
<dbReference type="Gene3D" id="3.30.980.40">
    <property type="match status" value="1"/>
</dbReference>
<dbReference type="Gene3D" id="1.10.10.10">
    <property type="entry name" value="Winged helix-like DNA-binding domain superfamily/Winged helix DNA-binding domain"/>
    <property type="match status" value="1"/>
</dbReference>
<evidence type="ECO:0000256" key="12">
    <source>
        <dbReference type="ARBA" id="ARBA00023306"/>
    </source>
</evidence>
<proteinExistence type="inferred from homology"/>
<keyword evidence="6 14" id="KW-0547">Nucleotide-binding</keyword>
<dbReference type="SUPFAM" id="SSF46785">
    <property type="entry name" value="Winged helix' DNA-binding domain"/>
    <property type="match status" value="1"/>
</dbReference>
<dbReference type="STRING" id="995038.SAMN05216274_10854"/>